<keyword evidence="10" id="KW-0732">Signal</keyword>
<dbReference type="Pfam" id="PF02321">
    <property type="entry name" value="OEP"/>
    <property type="match status" value="1"/>
</dbReference>
<evidence type="ECO:0000313" key="12">
    <source>
        <dbReference type="Proteomes" id="UP000662747"/>
    </source>
</evidence>
<feature type="compositionally biased region" description="Low complexity" evidence="9">
    <location>
        <begin position="148"/>
        <end position="163"/>
    </location>
</feature>
<dbReference type="EMBL" id="CP071090">
    <property type="protein sequence ID" value="QSQ26227.1"/>
    <property type="molecule type" value="Genomic_DNA"/>
</dbReference>
<evidence type="ECO:0000256" key="5">
    <source>
        <dbReference type="ARBA" id="ARBA00022692"/>
    </source>
</evidence>
<organism evidence="11 12">
    <name type="scientific">Pyxidicoccus parkwayensis</name>
    <dbReference type="NCBI Taxonomy" id="2813578"/>
    <lineage>
        <taxon>Bacteria</taxon>
        <taxon>Pseudomonadati</taxon>
        <taxon>Myxococcota</taxon>
        <taxon>Myxococcia</taxon>
        <taxon>Myxococcales</taxon>
        <taxon>Cystobacterineae</taxon>
        <taxon>Myxococcaceae</taxon>
        <taxon>Pyxidicoccus</taxon>
    </lineage>
</organism>
<dbReference type="Gene3D" id="1.20.1600.10">
    <property type="entry name" value="Outer membrane efflux proteins (OEP)"/>
    <property type="match status" value="1"/>
</dbReference>
<reference evidence="11 12" key="1">
    <citation type="submission" date="2021-02" db="EMBL/GenBank/DDBJ databases">
        <title>De Novo genome assembly of isolated myxobacteria.</title>
        <authorList>
            <person name="Stevens D.C."/>
        </authorList>
    </citation>
    <scope>NUCLEOTIDE SEQUENCE [LARGE SCALE GENOMIC DNA]</scope>
    <source>
        <strain evidence="12">SCPEA02</strain>
    </source>
</reference>
<evidence type="ECO:0000256" key="4">
    <source>
        <dbReference type="ARBA" id="ARBA00022452"/>
    </source>
</evidence>
<dbReference type="PANTHER" id="PTHR30026:SF13">
    <property type="entry name" value="MEMBRANE EFFLUX PROTEIN, PUTATIVE-RELATED"/>
    <property type="match status" value="1"/>
</dbReference>
<dbReference type="PANTHER" id="PTHR30026">
    <property type="entry name" value="OUTER MEMBRANE PROTEIN TOLC"/>
    <property type="match status" value="1"/>
</dbReference>
<protein>
    <submittedName>
        <fullName evidence="11">TolC family protein</fullName>
    </submittedName>
</protein>
<accession>A0ABX7P6X6</accession>
<sequence length="606" mass="63534">MRRHLDRGVTVALVLAAGLSAAQLTPGSVGPGGSPSPTPGTSGTGTTGTSTGTSTTPGTGTSTTPGTGTSTTPGTGTSTTPMPGTGTSATPSTPGTGADSTGGNAQTPRSGTGPPSLPPGPPTIAPNTVDQPTAMPSGKTVSPAPVREPAQQAQQATQEVTETPDSDVPAHPAPMTLAQLVERARATDSRVEEATAELRKFNALYQQARWAWFPKFEITVGLGGPVPEARNDGLGGPPTTKASFEGDLNFGHVGITAFSTGNAVLPIYTFGKLSALEKAGSRGPVVGEALRERARAEAGFQAAQAYFGYQLARSGLKQLEDVSKRLEDAAERIDALLKEESQQVSQVDTYKVRFFRQVVDARRAEALQGQQLALAAISLLSNTPAGSPVAVVEEDLPLDEAVAPPSLERALELAEQRRPELTAITAGIAAREAEVFIRERSYYPDIGLAGFYDIRITTSATRQLSPFAYDPYNDRTVGLGLVMRGTFDIPVKDAQLEQARAELDKLHAQEKQIHSGIRLEVTKVHGELVAAWARAKAYGEAEKNARRWVTAAFAAFDLGTGETRDLVDAFTAYAQASGDKSKSWFDVRLGMAALDRVTGATPASGE</sequence>
<dbReference type="SUPFAM" id="SSF56954">
    <property type="entry name" value="Outer membrane efflux proteins (OEP)"/>
    <property type="match status" value="1"/>
</dbReference>
<name>A0ABX7P6X6_9BACT</name>
<evidence type="ECO:0000256" key="10">
    <source>
        <dbReference type="SAM" id="SignalP"/>
    </source>
</evidence>
<feature type="chain" id="PRO_5045383898" evidence="10">
    <location>
        <begin position="23"/>
        <end position="606"/>
    </location>
</feature>
<keyword evidence="7" id="KW-0998">Cell outer membrane</keyword>
<gene>
    <name evidence="11" type="ORF">JY651_15385</name>
</gene>
<feature type="coiled-coil region" evidence="8">
    <location>
        <begin position="316"/>
        <end position="343"/>
    </location>
</feature>
<evidence type="ECO:0000256" key="6">
    <source>
        <dbReference type="ARBA" id="ARBA00023136"/>
    </source>
</evidence>
<evidence type="ECO:0000256" key="7">
    <source>
        <dbReference type="ARBA" id="ARBA00023237"/>
    </source>
</evidence>
<comment type="subcellular location">
    <subcellularLocation>
        <location evidence="1">Cell outer membrane</location>
    </subcellularLocation>
</comment>
<keyword evidence="4" id="KW-1134">Transmembrane beta strand</keyword>
<keyword evidence="3" id="KW-0813">Transport</keyword>
<evidence type="ECO:0000256" key="9">
    <source>
        <dbReference type="SAM" id="MobiDB-lite"/>
    </source>
</evidence>
<dbReference type="InterPro" id="IPR051906">
    <property type="entry name" value="TolC-like"/>
</dbReference>
<dbReference type="RefSeq" id="WP_206727777.1">
    <property type="nucleotide sequence ID" value="NZ_CP071090.1"/>
</dbReference>
<evidence type="ECO:0000256" key="2">
    <source>
        <dbReference type="ARBA" id="ARBA00007613"/>
    </source>
</evidence>
<feature type="region of interest" description="Disordered" evidence="9">
    <location>
        <begin position="23"/>
        <end position="172"/>
    </location>
</feature>
<evidence type="ECO:0000256" key="3">
    <source>
        <dbReference type="ARBA" id="ARBA00022448"/>
    </source>
</evidence>
<proteinExistence type="inferred from homology"/>
<dbReference type="Proteomes" id="UP000662747">
    <property type="component" value="Chromosome"/>
</dbReference>
<keyword evidence="8" id="KW-0175">Coiled coil</keyword>
<dbReference type="InterPro" id="IPR003423">
    <property type="entry name" value="OMP_efflux"/>
</dbReference>
<feature type="compositionally biased region" description="Low complexity" evidence="9">
    <location>
        <begin position="47"/>
        <end position="97"/>
    </location>
</feature>
<keyword evidence="12" id="KW-1185">Reference proteome</keyword>
<evidence type="ECO:0000256" key="1">
    <source>
        <dbReference type="ARBA" id="ARBA00004442"/>
    </source>
</evidence>
<keyword evidence="6" id="KW-0472">Membrane</keyword>
<evidence type="ECO:0000313" key="11">
    <source>
        <dbReference type="EMBL" id="QSQ26227.1"/>
    </source>
</evidence>
<evidence type="ECO:0000256" key="8">
    <source>
        <dbReference type="SAM" id="Coils"/>
    </source>
</evidence>
<feature type="signal peptide" evidence="10">
    <location>
        <begin position="1"/>
        <end position="22"/>
    </location>
</feature>
<feature type="compositionally biased region" description="Pro residues" evidence="9">
    <location>
        <begin position="115"/>
        <end position="124"/>
    </location>
</feature>
<keyword evidence="5" id="KW-0812">Transmembrane</keyword>
<comment type="similarity">
    <text evidence="2">Belongs to the outer membrane factor (OMF) (TC 1.B.17) family.</text>
</comment>